<evidence type="ECO:0000259" key="4">
    <source>
        <dbReference type="Pfam" id="PF00755"/>
    </source>
</evidence>
<dbReference type="Gene3D" id="3.30.559.10">
    <property type="entry name" value="Chloramphenicol acetyltransferase-like domain"/>
    <property type="match status" value="1"/>
</dbReference>
<dbReference type="PANTHER" id="PTHR22589">
    <property type="entry name" value="CARNITINE O-ACYLTRANSFERASE"/>
    <property type="match status" value="1"/>
</dbReference>
<feature type="domain" description="Choline/carnitine acyltransferase" evidence="4">
    <location>
        <begin position="1"/>
        <end position="194"/>
    </location>
</feature>
<dbReference type="EMBL" id="LGRX02010544">
    <property type="protein sequence ID" value="KAK3270165.1"/>
    <property type="molecule type" value="Genomic_DNA"/>
</dbReference>
<dbReference type="PANTHER" id="PTHR22589:SF60">
    <property type="entry name" value="O-PALMITOYLTRANSFERASE II, PUTATIVE-RELATED"/>
    <property type="match status" value="1"/>
</dbReference>
<gene>
    <name evidence="5" type="ORF">CYMTET_21424</name>
</gene>
<evidence type="ECO:0000256" key="3">
    <source>
        <dbReference type="SAM" id="MobiDB-lite"/>
    </source>
</evidence>
<feature type="region of interest" description="Disordered" evidence="3">
    <location>
        <begin position="280"/>
        <end position="356"/>
    </location>
</feature>
<comment type="similarity">
    <text evidence="1">Belongs to the carnitine/choline acetyltransferase family.</text>
</comment>
<protein>
    <recommendedName>
        <fullName evidence="4">Choline/carnitine acyltransferase domain-containing protein</fullName>
    </recommendedName>
</protein>
<dbReference type="Pfam" id="PF00755">
    <property type="entry name" value="Carn_acyltransf"/>
    <property type="match status" value="2"/>
</dbReference>
<feature type="compositionally biased region" description="Pro residues" evidence="3">
    <location>
        <begin position="331"/>
        <end position="353"/>
    </location>
</feature>
<organism evidence="5 6">
    <name type="scientific">Cymbomonas tetramitiformis</name>
    <dbReference type="NCBI Taxonomy" id="36881"/>
    <lineage>
        <taxon>Eukaryota</taxon>
        <taxon>Viridiplantae</taxon>
        <taxon>Chlorophyta</taxon>
        <taxon>Pyramimonadophyceae</taxon>
        <taxon>Pyramimonadales</taxon>
        <taxon>Pyramimonadaceae</taxon>
        <taxon>Cymbomonas</taxon>
    </lineage>
</organism>
<proteinExistence type="inferred from homology"/>
<feature type="active site" description="Proton acceptor" evidence="2">
    <location>
        <position position="20"/>
    </location>
</feature>
<feature type="compositionally biased region" description="Low complexity" evidence="3">
    <location>
        <begin position="293"/>
        <end position="330"/>
    </location>
</feature>
<dbReference type="GO" id="GO:0004095">
    <property type="term" value="F:carnitine O-palmitoyltransferase activity"/>
    <property type="evidence" value="ECO:0007669"/>
    <property type="project" value="TreeGrafter"/>
</dbReference>
<dbReference type="SUPFAM" id="SSF52777">
    <property type="entry name" value="CoA-dependent acyltransferases"/>
    <property type="match status" value="3"/>
</dbReference>
<sequence length="482" mass="51398">YDKQQLVVAADGALGMVFEHSYSDGTAWSRLIGEVMADVEGAPPPRGCSSLPEFTFSEAPIPREVHIETPPEIMAATWDARAKSEALSAQVELEVVEFAAFGKEEMKGWGVSPDAAVQMALQLAFHRQHNHVLPPTYEACATRAFLHGRTETIRTSSTEVLTLCSSWDRMKQEERDAAQAAAEVAAAEAEAAATAATEALEDDGVFTAPPASAEGQGGDAVTEPSGEPSPAAPTLKDLFQAAAAAHSKRSKAAAGGGGVDRHLKALHALAEVMVQEDAEAHARATRAKSVEVPTQESPQETSEPPQETSGPPQETSEPPQETSEPPQETSEPPPEVELPVAEPPQEPPEPPYEPFEMPALFTDHLYQESSEWLLSTSNGSAPYLDCFGFGAVSQKGYGVGYLIDNTCIRLCFSCFRECEDTSCSEFSQSVQKALCDLKELCNPTPPQESIEDSPAEVTADNETNSGDPPKEDSEVESAAAVA</sequence>
<evidence type="ECO:0000313" key="6">
    <source>
        <dbReference type="Proteomes" id="UP001190700"/>
    </source>
</evidence>
<dbReference type="GO" id="GO:0006635">
    <property type="term" value="P:fatty acid beta-oxidation"/>
    <property type="evidence" value="ECO:0007669"/>
    <property type="project" value="TreeGrafter"/>
</dbReference>
<feature type="region of interest" description="Disordered" evidence="3">
    <location>
        <begin position="206"/>
        <end position="233"/>
    </location>
</feature>
<evidence type="ECO:0000256" key="1">
    <source>
        <dbReference type="ARBA" id="ARBA00005232"/>
    </source>
</evidence>
<dbReference type="InterPro" id="IPR039551">
    <property type="entry name" value="Cho/carn_acyl_trans"/>
</dbReference>
<dbReference type="Proteomes" id="UP001190700">
    <property type="component" value="Unassembled WGS sequence"/>
</dbReference>
<accession>A0AAE0G2V8</accession>
<evidence type="ECO:0000313" key="5">
    <source>
        <dbReference type="EMBL" id="KAK3270165.1"/>
    </source>
</evidence>
<comment type="caution">
    <text evidence="5">The sequence shown here is derived from an EMBL/GenBank/DDBJ whole genome shotgun (WGS) entry which is preliminary data.</text>
</comment>
<dbReference type="InterPro" id="IPR000542">
    <property type="entry name" value="Carn_acyl_trans"/>
</dbReference>
<evidence type="ECO:0000256" key="2">
    <source>
        <dbReference type="PIRSR" id="PIRSR600542-1"/>
    </source>
</evidence>
<feature type="non-terminal residue" evidence="5">
    <location>
        <position position="1"/>
    </location>
</feature>
<keyword evidence="6" id="KW-1185">Reference proteome</keyword>
<feature type="region of interest" description="Disordered" evidence="3">
    <location>
        <begin position="445"/>
        <end position="482"/>
    </location>
</feature>
<reference evidence="5 6" key="1">
    <citation type="journal article" date="2015" name="Genome Biol. Evol.">
        <title>Comparative Genomics of a Bacterivorous Green Alga Reveals Evolutionary Causalities and Consequences of Phago-Mixotrophic Mode of Nutrition.</title>
        <authorList>
            <person name="Burns J.A."/>
            <person name="Paasch A."/>
            <person name="Narechania A."/>
            <person name="Kim E."/>
        </authorList>
    </citation>
    <scope>NUCLEOTIDE SEQUENCE [LARGE SCALE GENOMIC DNA]</scope>
    <source>
        <strain evidence="5 6">PLY_AMNH</strain>
    </source>
</reference>
<feature type="domain" description="Choline/carnitine acyltransferase" evidence="4">
    <location>
        <begin position="232"/>
        <end position="431"/>
    </location>
</feature>
<dbReference type="AlphaFoldDB" id="A0AAE0G2V8"/>
<dbReference type="InterPro" id="IPR023213">
    <property type="entry name" value="CAT-like_dom_sf"/>
</dbReference>
<dbReference type="GO" id="GO:0005739">
    <property type="term" value="C:mitochondrion"/>
    <property type="evidence" value="ECO:0007669"/>
    <property type="project" value="TreeGrafter"/>
</dbReference>
<name>A0AAE0G2V8_9CHLO</name>